<evidence type="ECO:0000313" key="7">
    <source>
        <dbReference type="Proteomes" id="UP000009284"/>
    </source>
</evidence>
<evidence type="ECO:0000313" key="6">
    <source>
        <dbReference type="EMBL" id="AEP37184.1"/>
    </source>
</evidence>
<dbReference type="STRING" id="1008459.TASI_1446"/>
<reference evidence="6 7" key="2">
    <citation type="journal article" date="2012" name="PLoS ONE">
        <title>Genomic characterization of the taylorella genus.</title>
        <authorList>
            <person name="Hebert L."/>
            <person name="Moumen B."/>
            <person name="Pons N."/>
            <person name="Duquesne F."/>
            <person name="Breuil M.F."/>
            <person name="Goux D."/>
            <person name="Batto J.M."/>
            <person name="Laugier C."/>
            <person name="Renault P."/>
            <person name="Petry S."/>
        </authorList>
    </citation>
    <scope>NUCLEOTIDE SEQUENCE [LARGE SCALE GENOMIC DNA]</scope>
    <source>
        <strain evidence="6 7">MCE3</strain>
    </source>
</reference>
<feature type="transmembrane region" description="Helical" evidence="5">
    <location>
        <begin position="194"/>
        <end position="212"/>
    </location>
</feature>
<keyword evidence="5" id="KW-1003">Cell membrane</keyword>
<accession>G4QAF3</accession>
<feature type="transmembrane region" description="Helical" evidence="5">
    <location>
        <begin position="20"/>
        <end position="39"/>
    </location>
</feature>
<keyword evidence="5" id="KW-0811">Translocation</keyword>
<keyword evidence="5" id="KW-0653">Protein transport</keyword>
<dbReference type="EMBL" id="CP003059">
    <property type="protein sequence ID" value="AEP37184.1"/>
    <property type="molecule type" value="Genomic_DNA"/>
</dbReference>
<protein>
    <recommendedName>
        <fullName evidence="5">Sec-independent protein translocase protein TatC</fullName>
    </recommendedName>
</protein>
<dbReference type="GO" id="GO:0009977">
    <property type="term" value="F:proton motive force dependent protein transmembrane transporter activity"/>
    <property type="evidence" value="ECO:0007669"/>
    <property type="project" value="TreeGrafter"/>
</dbReference>
<dbReference type="RefSeq" id="WP_014112078.1">
    <property type="nucleotide sequence ID" value="NC_016043.1"/>
</dbReference>
<organism evidence="6 7">
    <name type="scientific">Taylorella asinigenitalis (strain MCE3)</name>
    <dbReference type="NCBI Taxonomy" id="1008459"/>
    <lineage>
        <taxon>Bacteria</taxon>
        <taxon>Pseudomonadati</taxon>
        <taxon>Pseudomonadota</taxon>
        <taxon>Betaproteobacteria</taxon>
        <taxon>Burkholderiales</taxon>
        <taxon>Alcaligenaceae</taxon>
        <taxon>Taylorella</taxon>
    </lineage>
</organism>
<dbReference type="AlphaFoldDB" id="G4QAF3"/>
<dbReference type="GO" id="GO:0033281">
    <property type="term" value="C:TAT protein transport complex"/>
    <property type="evidence" value="ECO:0007669"/>
    <property type="project" value="UniProtKB-UniRule"/>
</dbReference>
<keyword evidence="2 5" id="KW-0812">Transmembrane</keyword>
<dbReference type="OrthoDB" id="9777044at2"/>
<dbReference type="HAMAP" id="MF_00902">
    <property type="entry name" value="TatC"/>
    <property type="match status" value="1"/>
</dbReference>
<keyword evidence="5" id="KW-0813">Transport</keyword>
<keyword evidence="3 5" id="KW-1133">Transmembrane helix</keyword>
<name>G4QAF3_TAYAM</name>
<comment type="function">
    <text evidence="5">Part of the twin-arginine translocation (Tat) system that transports large folded proteins containing a characteristic twin-arginine motif in their signal peptide across membranes. Together with TatB, TatC is part of a receptor directly interacting with Tat signal peptides.</text>
</comment>
<dbReference type="NCBIfam" id="TIGR00945">
    <property type="entry name" value="tatC"/>
    <property type="match status" value="1"/>
</dbReference>
<dbReference type="Pfam" id="PF00902">
    <property type="entry name" value="TatC"/>
    <property type="match status" value="1"/>
</dbReference>
<sequence length="250" mass="27666">MAEVEEGGLLPHLIELRSRLLKSIAALVVVFLVLCIYPGPNEIYDLLAHPLIASLPAGDRMISLGVITPFIVPLKTTLFAAIVIAMPYILYQAWAFVAPGLYRREKSLALPLMVGSYLLFIVGMCFCYFFVFRLVFRFIISVAPDSIQFAPDIEAYIDFVTTMFLAFGITFEVPVVVILLVFSGIASVEKLKQARSYVIVGSFIVAAILTPPDIISQVLMAVPLILLFEIGLRVAMFYSRDSKTISKSSE</sequence>
<comment type="subcellular location">
    <subcellularLocation>
        <location evidence="5">Cell inner membrane</location>
        <topology evidence="5">Multi-pass membrane protein</topology>
    </subcellularLocation>
    <subcellularLocation>
        <location evidence="1">Membrane</location>
        <topology evidence="1">Multi-pass membrane protein</topology>
    </subcellularLocation>
</comment>
<evidence type="ECO:0000256" key="2">
    <source>
        <dbReference type="ARBA" id="ARBA00022692"/>
    </source>
</evidence>
<comment type="similarity">
    <text evidence="5">Belongs to the TatC family.</text>
</comment>
<feature type="transmembrane region" description="Helical" evidence="5">
    <location>
        <begin position="218"/>
        <end position="238"/>
    </location>
</feature>
<evidence type="ECO:0000256" key="5">
    <source>
        <dbReference type="HAMAP-Rule" id="MF_00902"/>
    </source>
</evidence>
<evidence type="ECO:0000256" key="3">
    <source>
        <dbReference type="ARBA" id="ARBA00022989"/>
    </source>
</evidence>
<evidence type="ECO:0000256" key="1">
    <source>
        <dbReference type="ARBA" id="ARBA00004141"/>
    </source>
</evidence>
<dbReference type="InterPro" id="IPR002033">
    <property type="entry name" value="TatC"/>
</dbReference>
<comment type="subunit">
    <text evidence="5">The Tat system comprises two distinct complexes: a TatABC complex, containing multiple copies of TatA, TatB and TatC subunits, and a separate TatA complex, containing only TatA subunits. Substrates initially bind to the TatABC complex, which probably triggers association of the separate TatA complex to form the active translocon.</text>
</comment>
<keyword evidence="4 5" id="KW-0472">Membrane</keyword>
<dbReference type="PANTHER" id="PTHR30371:SF0">
    <property type="entry name" value="SEC-INDEPENDENT PROTEIN TRANSLOCASE PROTEIN TATC, CHLOROPLASTIC-RELATED"/>
    <property type="match status" value="1"/>
</dbReference>
<keyword evidence="7" id="KW-1185">Reference proteome</keyword>
<dbReference type="GO" id="GO:0043953">
    <property type="term" value="P:protein transport by the Tat complex"/>
    <property type="evidence" value="ECO:0007669"/>
    <property type="project" value="UniProtKB-UniRule"/>
</dbReference>
<dbReference type="PANTHER" id="PTHR30371">
    <property type="entry name" value="SEC-INDEPENDENT PROTEIN TRANSLOCASE PROTEIN TATC"/>
    <property type="match status" value="1"/>
</dbReference>
<dbReference type="KEGG" id="tas:TASI_1446"/>
<gene>
    <name evidence="5" type="primary">tatC</name>
    <name evidence="6" type="ordered locus">TASI_1446</name>
</gene>
<dbReference type="PRINTS" id="PR01840">
    <property type="entry name" value="TATCFAMILY"/>
</dbReference>
<feature type="transmembrane region" description="Helical" evidence="5">
    <location>
        <begin position="78"/>
        <end position="102"/>
    </location>
</feature>
<dbReference type="HOGENOM" id="CLU_031942_1_1_4"/>
<dbReference type="Proteomes" id="UP000009284">
    <property type="component" value="Chromosome"/>
</dbReference>
<dbReference type="GO" id="GO:0065002">
    <property type="term" value="P:intracellular protein transmembrane transport"/>
    <property type="evidence" value="ECO:0007669"/>
    <property type="project" value="TreeGrafter"/>
</dbReference>
<proteinExistence type="inferred from homology"/>
<reference key="1">
    <citation type="submission" date="2011-09" db="EMBL/GenBank/DDBJ databases">
        <title>Genomic characterization of the Taylorella genus.</title>
        <authorList>
            <person name="Hebert L."/>
            <person name="Moumen B."/>
            <person name="Pons N."/>
            <person name="Duquesne F."/>
            <person name="Breuil M.-F."/>
            <person name="Goux D."/>
            <person name="Batto J.-M."/>
            <person name="Renault P."/>
            <person name="Laugier C."/>
            <person name="Petry S."/>
        </authorList>
    </citation>
    <scope>NUCLEOTIDE SEQUENCE</scope>
    <source>
        <strain>MCE3</strain>
    </source>
</reference>
<evidence type="ECO:0000256" key="4">
    <source>
        <dbReference type="ARBA" id="ARBA00023136"/>
    </source>
</evidence>
<keyword evidence="5" id="KW-0997">Cell inner membrane</keyword>
<dbReference type="eggNOG" id="COG0805">
    <property type="taxonomic scope" value="Bacteria"/>
</dbReference>
<feature type="transmembrane region" description="Helical" evidence="5">
    <location>
        <begin position="156"/>
        <end position="182"/>
    </location>
</feature>
<feature type="transmembrane region" description="Helical" evidence="5">
    <location>
        <begin position="114"/>
        <end position="136"/>
    </location>
</feature>